<sequence length="65" mass="7137">MLLSIDGTLLIIDFNSECKRPPSPVVLIVASSSSLEVHHVVHYLPFVTHVRSKKEKVAVAMLLNG</sequence>
<dbReference type="AlphaFoldDB" id="B9SU39"/>
<protein>
    <submittedName>
        <fullName evidence="1">Uncharacterized protein</fullName>
    </submittedName>
</protein>
<dbReference type="InParanoid" id="B9SU39"/>
<evidence type="ECO:0000313" key="2">
    <source>
        <dbReference type="Proteomes" id="UP000008311"/>
    </source>
</evidence>
<accession>B9SU39</accession>
<evidence type="ECO:0000313" key="1">
    <source>
        <dbReference type="EMBL" id="EEF32877.1"/>
    </source>
</evidence>
<organism evidence="1 2">
    <name type="scientific">Ricinus communis</name>
    <name type="common">Castor bean</name>
    <dbReference type="NCBI Taxonomy" id="3988"/>
    <lineage>
        <taxon>Eukaryota</taxon>
        <taxon>Viridiplantae</taxon>
        <taxon>Streptophyta</taxon>
        <taxon>Embryophyta</taxon>
        <taxon>Tracheophyta</taxon>
        <taxon>Spermatophyta</taxon>
        <taxon>Magnoliopsida</taxon>
        <taxon>eudicotyledons</taxon>
        <taxon>Gunneridae</taxon>
        <taxon>Pentapetalae</taxon>
        <taxon>rosids</taxon>
        <taxon>fabids</taxon>
        <taxon>Malpighiales</taxon>
        <taxon>Euphorbiaceae</taxon>
        <taxon>Acalyphoideae</taxon>
        <taxon>Acalypheae</taxon>
        <taxon>Ricinus</taxon>
    </lineage>
</organism>
<dbReference type="EMBL" id="EQ974139">
    <property type="protein sequence ID" value="EEF32877.1"/>
    <property type="molecule type" value="Genomic_DNA"/>
</dbReference>
<proteinExistence type="predicted"/>
<keyword evidence="2" id="KW-1185">Reference proteome</keyword>
<reference evidence="2" key="1">
    <citation type="journal article" date="2010" name="Nat. Biotechnol.">
        <title>Draft genome sequence of the oilseed species Ricinus communis.</title>
        <authorList>
            <person name="Chan A.P."/>
            <person name="Crabtree J."/>
            <person name="Zhao Q."/>
            <person name="Lorenzi H."/>
            <person name="Orvis J."/>
            <person name="Puiu D."/>
            <person name="Melake-Berhan A."/>
            <person name="Jones K.M."/>
            <person name="Redman J."/>
            <person name="Chen G."/>
            <person name="Cahoon E.B."/>
            <person name="Gedil M."/>
            <person name="Stanke M."/>
            <person name="Haas B.J."/>
            <person name="Wortman J.R."/>
            <person name="Fraser-Liggett C.M."/>
            <person name="Ravel J."/>
            <person name="Rabinowicz P.D."/>
        </authorList>
    </citation>
    <scope>NUCLEOTIDE SEQUENCE [LARGE SCALE GENOMIC DNA]</scope>
    <source>
        <strain evidence="2">cv. Hale</strain>
    </source>
</reference>
<dbReference type="Proteomes" id="UP000008311">
    <property type="component" value="Unassembled WGS sequence"/>
</dbReference>
<gene>
    <name evidence="1" type="ORF">RCOM_1215730</name>
</gene>
<name>B9SU39_RICCO</name>